<keyword evidence="3" id="KW-0963">Cytoplasm</keyword>
<feature type="compositionally biased region" description="Basic and acidic residues" evidence="6">
    <location>
        <begin position="457"/>
        <end position="467"/>
    </location>
</feature>
<dbReference type="AlphaFoldDB" id="A0A5N5NB38"/>
<gene>
    <name evidence="7" type="ORF">DKX38_004788</name>
</gene>
<organism evidence="7 8">
    <name type="scientific">Salix brachista</name>
    <dbReference type="NCBI Taxonomy" id="2182728"/>
    <lineage>
        <taxon>Eukaryota</taxon>
        <taxon>Viridiplantae</taxon>
        <taxon>Streptophyta</taxon>
        <taxon>Embryophyta</taxon>
        <taxon>Tracheophyta</taxon>
        <taxon>Spermatophyta</taxon>
        <taxon>Magnoliopsida</taxon>
        <taxon>eudicotyledons</taxon>
        <taxon>Gunneridae</taxon>
        <taxon>Pentapetalae</taxon>
        <taxon>rosids</taxon>
        <taxon>fabids</taxon>
        <taxon>Malpighiales</taxon>
        <taxon>Salicaceae</taxon>
        <taxon>Saliceae</taxon>
        <taxon>Salix</taxon>
    </lineage>
</organism>
<feature type="compositionally biased region" description="Basic residues" evidence="6">
    <location>
        <begin position="446"/>
        <end position="456"/>
    </location>
</feature>
<dbReference type="GO" id="GO:0051015">
    <property type="term" value="F:actin filament binding"/>
    <property type="evidence" value="ECO:0007669"/>
    <property type="project" value="TreeGrafter"/>
</dbReference>
<keyword evidence="4" id="KW-0009">Actin-binding</keyword>
<dbReference type="GO" id="GO:0005200">
    <property type="term" value="F:structural constituent of cytoskeleton"/>
    <property type="evidence" value="ECO:0007669"/>
    <property type="project" value="TreeGrafter"/>
</dbReference>
<dbReference type="InterPro" id="IPR034666">
    <property type="entry name" value="ARPC2/4"/>
</dbReference>
<evidence type="ECO:0000256" key="3">
    <source>
        <dbReference type="ARBA" id="ARBA00022490"/>
    </source>
</evidence>
<dbReference type="SUPFAM" id="SSF69645">
    <property type="entry name" value="Arp2/3 complex subunits"/>
    <property type="match status" value="2"/>
</dbReference>
<evidence type="ECO:0000256" key="6">
    <source>
        <dbReference type="SAM" id="MobiDB-lite"/>
    </source>
</evidence>
<dbReference type="Pfam" id="PF04045">
    <property type="entry name" value="P34-Arc"/>
    <property type="match status" value="1"/>
</dbReference>
<dbReference type="InterPro" id="IPR007188">
    <property type="entry name" value="ARPC2"/>
</dbReference>
<dbReference type="PANTHER" id="PTHR12058:SF0">
    <property type="entry name" value="ACTIN-RELATED PROTEIN 2_3 COMPLEX SUBUNIT 2"/>
    <property type="match status" value="1"/>
</dbReference>
<comment type="subcellular location">
    <subcellularLocation>
        <location evidence="1">Cytoplasm</location>
        <location evidence="1">Cytoskeleton</location>
    </subcellularLocation>
</comment>
<evidence type="ECO:0000313" key="8">
    <source>
        <dbReference type="Proteomes" id="UP000326939"/>
    </source>
</evidence>
<evidence type="ECO:0000256" key="2">
    <source>
        <dbReference type="ARBA" id="ARBA00007192"/>
    </source>
</evidence>
<evidence type="ECO:0008006" key="9">
    <source>
        <dbReference type="Google" id="ProtNLM"/>
    </source>
</evidence>
<accession>A0A5N5NB38</accession>
<comment type="similarity">
    <text evidence="2">Belongs to the ARPC2 family.</text>
</comment>
<evidence type="ECO:0000256" key="5">
    <source>
        <dbReference type="ARBA" id="ARBA00023212"/>
    </source>
</evidence>
<dbReference type="GO" id="GO:0034314">
    <property type="term" value="P:Arp2/3 complex-mediated actin nucleation"/>
    <property type="evidence" value="ECO:0007669"/>
    <property type="project" value="InterPro"/>
</dbReference>
<evidence type="ECO:0000256" key="4">
    <source>
        <dbReference type="ARBA" id="ARBA00023203"/>
    </source>
</evidence>
<comment type="caution">
    <text evidence="7">The sequence shown here is derived from an EMBL/GenBank/DDBJ whole genome shotgun (WGS) entry which is preliminary data.</text>
</comment>
<keyword evidence="5" id="KW-0206">Cytoskeleton</keyword>
<dbReference type="EMBL" id="VDCV01000003">
    <property type="protein sequence ID" value="KAB5564734.1"/>
    <property type="molecule type" value="Genomic_DNA"/>
</dbReference>
<reference evidence="8" key="1">
    <citation type="journal article" date="2019" name="Gigascience">
        <title>De novo genome assembly of the endangered Acer yangbiense, a plant species with extremely small populations endemic to Yunnan Province, China.</title>
        <authorList>
            <person name="Yang J."/>
            <person name="Wariss H.M."/>
            <person name="Tao L."/>
            <person name="Zhang R."/>
            <person name="Yun Q."/>
            <person name="Hollingsworth P."/>
            <person name="Dao Z."/>
            <person name="Luo G."/>
            <person name="Guo H."/>
            <person name="Ma Y."/>
            <person name="Sun W."/>
        </authorList>
    </citation>
    <scope>NUCLEOTIDE SEQUENCE [LARGE SCALE GENOMIC DNA]</scope>
    <source>
        <strain evidence="8">cv. br00</strain>
    </source>
</reference>
<feature type="region of interest" description="Disordered" evidence="6">
    <location>
        <begin position="437"/>
        <end position="467"/>
    </location>
</feature>
<dbReference type="GO" id="GO:0005885">
    <property type="term" value="C:Arp2/3 protein complex"/>
    <property type="evidence" value="ECO:0007669"/>
    <property type="project" value="InterPro"/>
</dbReference>
<dbReference type="Gene3D" id="3.30.1460.20">
    <property type="match status" value="2"/>
</dbReference>
<sequence length="467" mass="52086">MILLQSHSRFLLQTLLNRVQNLEKAVELDYHWVEFDDVRYHILVSMKNPNVLLLSVSLPIPPPEAVFMGGLPFGAIEAIKAAYGVVVQILDPPRDGFNLTLKLNLGKLPPDEGSTSSFSKEHPAIPHLKSVCSLCEVLEASKINSCYFRYALLVKIASVREVVLGAPLRVVLKHLSSRTVIPGIDGLLAIVHRSKESFFLDPQPDKVTVVFPMRFKDSIDIAFATSFLQEFVEARRTAGLNNAPLCLWSPTPPLELKEAPAEALSANAGFVSFVIFPRHVEGKKLDRTVWNLSTFHAYVSYHVKQAVQHQYSMLSLGLFKSRRVWDLRIGDSCSIGPPDETKKRREKAIGYVKLHKTVKLEEARRGLRLISGKGVVALLLLFFPREAKQLTDIGLRGHVQIVIQKKRISLSLSSELCSLSGLDFRALKSPCMALDRAKPGVEGRKKSPNSRSFKRLSLKEARANSIS</sequence>
<evidence type="ECO:0000256" key="1">
    <source>
        <dbReference type="ARBA" id="ARBA00004245"/>
    </source>
</evidence>
<dbReference type="Proteomes" id="UP000326939">
    <property type="component" value="Chromosome 3"/>
</dbReference>
<name>A0A5N5NB38_9ROSI</name>
<proteinExistence type="inferred from homology"/>
<dbReference type="PANTHER" id="PTHR12058">
    <property type="entry name" value="ARP2/3 COMPLEX 34 KDA SUBUNIT"/>
    <property type="match status" value="1"/>
</dbReference>
<keyword evidence="8" id="KW-1185">Reference proteome</keyword>
<dbReference type="GO" id="GO:0030041">
    <property type="term" value="P:actin filament polymerization"/>
    <property type="evidence" value="ECO:0007669"/>
    <property type="project" value="InterPro"/>
</dbReference>
<protein>
    <recommendedName>
        <fullName evidence="9">Arp2/3 complex 34 kDa subunit</fullName>
    </recommendedName>
</protein>
<evidence type="ECO:0000313" key="7">
    <source>
        <dbReference type="EMBL" id="KAB5564734.1"/>
    </source>
</evidence>